<reference evidence="2" key="1">
    <citation type="submission" date="2019-11" db="EMBL/GenBank/DDBJ databases">
        <authorList>
            <person name="Liu Y."/>
            <person name="Hou J."/>
            <person name="Li T.-Q."/>
            <person name="Guan C.-H."/>
            <person name="Wu X."/>
            <person name="Wu H.-Z."/>
            <person name="Ling F."/>
            <person name="Zhang R."/>
            <person name="Shi X.-G."/>
            <person name="Ren J.-P."/>
            <person name="Chen E.-F."/>
            <person name="Sun J.-M."/>
        </authorList>
    </citation>
    <scope>NUCLEOTIDE SEQUENCE</scope>
    <source>
        <strain evidence="2">Adult_tree_wgs_1</strain>
        <tissue evidence="2">Leaves</tissue>
    </source>
</reference>
<dbReference type="PANTHER" id="PTHR11439">
    <property type="entry name" value="GAG-POL-RELATED RETROTRANSPOSON"/>
    <property type="match status" value="1"/>
</dbReference>
<dbReference type="EMBL" id="WJXA01000005">
    <property type="protein sequence ID" value="KAF7142756.1"/>
    <property type="molecule type" value="Genomic_DNA"/>
</dbReference>
<comment type="caution">
    <text evidence="2">The sequence shown here is derived from an EMBL/GenBank/DDBJ whole genome shotgun (WGS) entry which is preliminary data.</text>
</comment>
<dbReference type="Proteomes" id="UP000626092">
    <property type="component" value="Unassembled WGS sequence"/>
</dbReference>
<dbReference type="AlphaFoldDB" id="A0A834GX84"/>
<evidence type="ECO:0000259" key="1">
    <source>
        <dbReference type="Pfam" id="PF07727"/>
    </source>
</evidence>
<gene>
    <name evidence="2" type="ORF">RHSIM_Rhsim05G0008100</name>
</gene>
<evidence type="ECO:0000313" key="2">
    <source>
        <dbReference type="EMBL" id="KAF7142756.1"/>
    </source>
</evidence>
<evidence type="ECO:0000313" key="3">
    <source>
        <dbReference type="Proteomes" id="UP000626092"/>
    </source>
</evidence>
<dbReference type="InterPro" id="IPR013103">
    <property type="entry name" value="RVT_2"/>
</dbReference>
<dbReference type="PANTHER" id="PTHR11439:SF517">
    <property type="entry name" value="CYSTEINE-RICH RLK (RECEPTOR-LIKE PROTEIN KINASE) 8"/>
    <property type="match status" value="1"/>
</dbReference>
<dbReference type="OrthoDB" id="1740642at2759"/>
<sequence length="163" mass="18724">MVQEFEMTDIGLMTHFLGIEVMQRDDGIFISQTRYAKDILKRFGMERSNLVTTPVESGVELRKSEIRDVDPPFQKSAKQIQRYVKGTVNDGLFYTLTKDFNLVSYSDSNWERDLDERKSTTGFTFFLGDTTFIWSSKKQAIVTLTSCEAEYVIATSVVCHEIC</sequence>
<dbReference type="Pfam" id="PF07727">
    <property type="entry name" value="RVT_2"/>
    <property type="match status" value="1"/>
</dbReference>
<dbReference type="CDD" id="cd09272">
    <property type="entry name" value="RNase_HI_RT_Ty1"/>
    <property type="match status" value="1"/>
</dbReference>
<organism evidence="2 3">
    <name type="scientific">Rhododendron simsii</name>
    <name type="common">Sims's rhododendron</name>
    <dbReference type="NCBI Taxonomy" id="118357"/>
    <lineage>
        <taxon>Eukaryota</taxon>
        <taxon>Viridiplantae</taxon>
        <taxon>Streptophyta</taxon>
        <taxon>Embryophyta</taxon>
        <taxon>Tracheophyta</taxon>
        <taxon>Spermatophyta</taxon>
        <taxon>Magnoliopsida</taxon>
        <taxon>eudicotyledons</taxon>
        <taxon>Gunneridae</taxon>
        <taxon>Pentapetalae</taxon>
        <taxon>asterids</taxon>
        <taxon>Ericales</taxon>
        <taxon>Ericaceae</taxon>
        <taxon>Ericoideae</taxon>
        <taxon>Rhodoreae</taxon>
        <taxon>Rhododendron</taxon>
    </lineage>
</organism>
<name>A0A834GX84_RHOSS</name>
<feature type="domain" description="Reverse transcriptase Ty1/copia-type" evidence="1">
    <location>
        <begin position="1"/>
        <end position="56"/>
    </location>
</feature>
<protein>
    <recommendedName>
        <fullName evidence="1">Reverse transcriptase Ty1/copia-type domain-containing protein</fullName>
    </recommendedName>
</protein>
<proteinExistence type="predicted"/>
<accession>A0A834GX84</accession>
<keyword evidence="3" id="KW-1185">Reference proteome</keyword>